<evidence type="ECO:0000256" key="3">
    <source>
        <dbReference type="ARBA" id="ARBA00022692"/>
    </source>
</evidence>
<organism evidence="9 10">
    <name type="scientific">Ralstonia mannitolilytica</name>
    <dbReference type="NCBI Taxonomy" id="105219"/>
    <lineage>
        <taxon>Bacteria</taxon>
        <taxon>Pseudomonadati</taxon>
        <taxon>Pseudomonadota</taxon>
        <taxon>Betaproteobacteria</taxon>
        <taxon>Burkholderiales</taxon>
        <taxon>Burkholderiaceae</taxon>
        <taxon>Ralstonia</taxon>
    </lineage>
</organism>
<feature type="transmembrane region" description="Helical" evidence="7">
    <location>
        <begin position="239"/>
        <end position="262"/>
    </location>
</feature>
<dbReference type="PANTHER" id="PTHR11706">
    <property type="entry name" value="SOLUTE CARRIER PROTEIN FAMILY 11 MEMBER"/>
    <property type="match status" value="1"/>
</dbReference>
<proteinExistence type="inferred from homology"/>
<name>A0AAJ4ZNM9_9RALS</name>
<comment type="function">
    <text evidence="7">H(+)-stimulated, divalent metal cation uptake system.</text>
</comment>
<feature type="transmembrane region" description="Helical" evidence="7">
    <location>
        <begin position="156"/>
        <end position="186"/>
    </location>
</feature>
<dbReference type="GO" id="GO:0015293">
    <property type="term" value="F:symporter activity"/>
    <property type="evidence" value="ECO:0007669"/>
    <property type="project" value="UniProtKB-UniRule"/>
</dbReference>
<feature type="transmembrane region" description="Helical" evidence="7">
    <location>
        <begin position="283"/>
        <end position="308"/>
    </location>
</feature>
<keyword evidence="7" id="KW-1003">Cell membrane</keyword>
<keyword evidence="5 7" id="KW-1133">Transmembrane helix</keyword>
<dbReference type="InterPro" id="IPR001046">
    <property type="entry name" value="NRAMP_fam"/>
</dbReference>
<feature type="transmembrane region" description="Helical" evidence="7">
    <location>
        <begin position="428"/>
        <end position="452"/>
    </location>
</feature>
<evidence type="ECO:0000313" key="9">
    <source>
        <dbReference type="EMBL" id="SUE35307.1"/>
    </source>
</evidence>
<reference evidence="9 10" key="1">
    <citation type="submission" date="2018-06" db="EMBL/GenBank/DDBJ databases">
        <authorList>
            <consortium name="Pathogen Informatics"/>
            <person name="Doyle S."/>
        </authorList>
    </citation>
    <scope>NUCLEOTIDE SEQUENCE [LARGE SCALE GENOMIC DNA]</scope>
    <source>
        <strain evidence="9 10">NCTC10894</strain>
    </source>
</reference>
<keyword evidence="4 7" id="KW-0769">Symport</keyword>
<comment type="caution">
    <text evidence="9">The sequence shown here is derived from an EMBL/GenBank/DDBJ whole genome shotgun (WGS) entry which is preliminary data.</text>
</comment>
<dbReference type="GO" id="GO:0015086">
    <property type="term" value="F:cadmium ion transmembrane transporter activity"/>
    <property type="evidence" value="ECO:0007669"/>
    <property type="project" value="TreeGrafter"/>
</dbReference>
<dbReference type="PANTHER" id="PTHR11706:SF33">
    <property type="entry name" value="NATURAL RESISTANCE-ASSOCIATED MACROPHAGE PROTEIN 2"/>
    <property type="match status" value="1"/>
</dbReference>
<dbReference type="NCBIfam" id="TIGR01197">
    <property type="entry name" value="nramp"/>
    <property type="match status" value="1"/>
</dbReference>
<dbReference type="NCBIfam" id="NF037982">
    <property type="entry name" value="Nramp_1"/>
    <property type="match status" value="1"/>
</dbReference>
<comment type="subcellular location">
    <subcellularLocation>
        <location evidence="7">Cell membrane</location>
        <topology evidence="7">Multi-pass membrane protein</topology>
    </subcellularLocation>
    <subcellularLocation>
        <location evidence="1">Membrane</location>
        <topology evidence="1">Multi-pass membrane protein</topology>
    </subcellularLocation>
</comment>
<dbReference type="EMBL" id="UGVE01000002">
    <property type="protein sequence ID" value="SUE35307.1"/>
    <property type="molecule type" value="Genomic_DNA"/>
</dbReference>
<dbReference type="Pfam" id="PF01566">
    <property type="entry name" value="Nramp"/>
    <property type="match status" value="1"/>
</dbReference>
<dbReference type="GO" id="GO:0046872">
    <property type="term" value="F:metal ion binding"/>
    <property type="evidence" value="ECO:0007669"/>
    <property type="project" value="UniProtKB-UniRule"/>
</dbReference>
<keyword evidence="6 7" id="KW-0472">Membrane</keyword>
<evidence type="ECO:0000256" key="6">
    <source>
        <dbReference type="ARBA" id="ARBA00023136"/>
    </source>
</evidence>
<evidence type="ECO:0000256" key="4">
    <source>
        <dbReference type="ARBA" id="ARBA00022847"/>
    </source>
</evidence>
<evidence type="ECO:0000313" key="10">
    <source>
        <dbReference type="Proteomes" id="UP000255008"/>
    </source>
</evidence>
<dbReference type="HAMAP" id="MF_00221">
    <property type="entry name" value="NRAMP"/>
    <property type="match status" value="1"/>
</dbReference>
<dbReference type="PRINTS" id="PR00447">
    <property type="entry name" value="NATRESASSCMP"/>
</dbReference>
<sequence>MPLPVGPGTPIADTRSATPLPPIAPMDDSLPLVHDKPSASACVVAQVHDVLEGRRRGWRVLAPLMGPAIVVSVAYTDPGNIATGIQAGAGYGYQLLWVVVAANVVAMLFQALSARLGIVTGQNLAQLCRAHLPAPAALAMWLISELAAMATDLAEFVGAAVGIALLTGMPLLHAMVVAGVATYLLLTLQARGFRSVELLIGALVGVIGISYIIQVWMLPIAWGAALRQAVMPSAMPPDALMLAAGIVGATVMPHALFLHSGLTDTRVRPRSARETAQLVRYSNVEVVVALAVAGCINLAMVLVAASAFHDAHADVASIETAYVTLMPLFGAAAAVVFVVGLIASGLSSSVVGTLAGQIVLQGFLHVRIPVWLRRLITMVPAFIVIGAGVDATRALVLSQVVLSMAVPFPMAALVWLTGRPDVMGPHVAGRGVVVLTTVATVLVTALNAVVVINSVF</sequence>
<feature type="transmembrane region" description="Helical" evidence="7">
    <location>
        <begin position="198"/>
        <end position="219"/>
    </location>
</feature>
<feature type="transmembrane region" description="Helical" evidence="7">
    <location>
        <begin position="130"/>
        <end position="150"/>
    </location>
</feature>
<keyword evidence="7" id="KW-0406">Ion transport</keyword>
<evidence type="ECO:0000256" key="7">
    <source>
        <dbReference type="HAMAP-Rule" id="MF_00221"/>
    </source>
</evidence>
<dbReference type="GO" id="GO:0034755">
    <property type="term" value="P:iron ion transmembrane transport"/>
    <property type="evidence" value="ECO:0007669"/>
    <property type="project" value="TreeGrafter"/>
</dbReference>
<dbReference type="Proteomes" id="UP000255008">
    <property type="component" value="Unassembled WGS sequence"/>
</dbReference>
<comment type="similarity">
    <text evidence="7">Belongs to the NRAMP family.</text>
</comment>
<dbReference type="NCBIfam" id="NF001923">
    <property type="entry name" value="PRK00701.1"/>
    <property type="match status" value="1"/>
</dbReference>
<accession>A0AAJ4ZNM9</accession>
<dbReference type="AlphaFoldDB" id="A0AAJ4ZNM9"/>
<keyword evidence="2 7" id="KW-0813">Transport</keyword>
<feature type="transmembrane region" description="Helical" evidence="7">
    <location>
        <begin position="371"/>
        <end position="389"/>
    </location>
</feature>
<feature type="transmembrane region" description="Helical" evidence="7">
    <location>
        <begin position="95"/>
        <end position="118"/>
    </location>
</feature>
<dbReference type="GO" id="GO:0005384">
    <property type="term" value="F:manganese ion transmembrane transporter activity"/>
    <property type="evidence" value="ECO:0007669"/>
    <property type="project" value="TreeGrafter"/>
</dbReference>
<protein>
    <recommendedName>
        <fullName evidence="7">Divalent metal cation transporter MntH</fullName>
    </recommendedName>
</protein>
<gene>
    <name evidence="9" type="primary">mntH_2</name>
    <name evidence="7" type="synonym">mntH</name>
    <name evidence="9" type="ORF">NCTC10894_03320</name>
</gene>
<evidence type="ECO:0000256" key="5">
    <source>
        <dbReference type="ARBA" id="ARBA00022989"/>
    </source>
</evidence>
<dbReference type="GO" id="GO:0005886">
    <property type="term" value="C:plasma membrane"/>
    <property type="evidence" value="ECO:0007669"/>
    <property type="project" value="UniProtKB-SubCell"/>
</dbReference>
<evidence type="ECO:0000256" key="1">
    <source>
        <dbReference type="ARBA" id="ARBA00004141"/>
    </source>
</evidence>
<keyword evidence="3 7" id="KW-0812">Transmembrane</keyword>
<feature type="transmembrane region" description="Helical" evidence="7">
    <location>
        <begin position="395"/>
        <end position="416"/>
    </location>
</feature>
<feature type="region of interest" description="Disordered" evidence="8">
    <location>
        <begin position="1"/>
        <end position="21"/>
    </location>
</feature>
<feature type="transmembrane region" description="Helical" evidence="7">
    <location>
        <begin position="328"/>
        <end position="359"/>
    </location>
</feature>
<evidence type="ECO:0000256" key="2">
    <source>
        <dbReference type="ARBA" id="ARBA00022448"/>
    </source>
</evidence>
<evidence type="ECO:0000256" key="8">
    <source>
        <dbReference type="SAM" id="MobiDB-lite"/>
    </source>
</evidence>